<dbReference type="Proteomes" id="UP001228113">
    <property type="component" value="Chromosome"/>
</dbReference>
<evidence type="ECO:0000259" key="2">
    <source>
        <dbReference type="Pfam" id="PF00293"/>
    </source>
</evidence>
<dbReference type="SUPFAM" id="SSF55811">
    <property type="entry name" value="Nudix"/>
    <property type="match status" value="1"/>
</dbReference>
<dbReference type="InterPro" id="IPR015797">
    <property type="entry name" value="NUDIX_hydrolase-like_dom_sf"/>
</dbReference>
<protein>
    <recommendedName>
        <fullName evidence="2">Nudix hydrolase domain-containing protein</fullName>
    </recommendedName>
</protein>
<sequence length="210" mass="22300">MTLHPRLDHHQQPVRIARPHTPTPPGTWPDPAALATVIPDGPLPEQLNGVPFSPWSGAPAGNAGWQDLAEPCAFPEPPFEAKGMKAAAGAVVVEPDGRVWVVAPSNAFGGYQATFPKGKADGMGLRATALKEVFEEAGLQVELVAHLVDVPRSTSRTRYYLARRKGGTPAAMGWESQAVHLAPPSSLKGLLHHPNDAPILEALQKAHPLS</sequence>
<dbReference type="InterPro" id="IPR000086">
    <property type="entry name" value="NUDIX_hydrolase_dom"/>
</dbReference>
<dbReference type="Gene3D" id="3.90.79.10">
    <property type="entry name" value="Nucleoside Triphosphate Pyrophosphohydrolase"/>
    <property type="match status" value="1"/>
</dbReference>
<dbReference type="KEGG" id="msea:METESE_09660"/>
<feature type="region of interest" description="Disordered" evidence="1">
    <location>
        <begin position="1"/>
        <end position="28"/>
    </location>
</feature>
<dbReference type="AlphaFoldDB" id="A0AA48HD07"/>
<evidence type="ECO:0000256" key="1">
    <source>
        <dbReference type="SAM" id="MobiDB-lite"/>
    </source>
</evidence>
<dbReference type="Pfam" id="PF00293">
    <property type="entry name" value="NUDIX"/>
    <property type="match status" value="1"/>
</dbReference>
<dbReference type="EMBL" id="AP027081">
    <property type="protein sequence ID" value="BDU76008.1"/>
    <property type="molecule type" value="Genomic_DNA"/>
</dbReference>
<evidence type="ECO:0000313" key="4">
    <source>
        <dbReference type="Proteomes" id="UP001228113"/>
    </source>
</evidence>
<proteinExistence type="predicted"/>
<name>A0AA48HD07_9BACT</name>
<feature type="domain" description="Nudix hydrolase" evidence="2">
    <location>
        <begin position="86"/>
        <end position="202"/>
    </location>
</feature>
<keyword evidence="4" id="KW-1185">Reference proteome</keyword>
<reference evidence="3" key="1">
    <citation type="journal article" date="2023" name="Int. J. Syst. Evol. Microbiol.">
        <title>Mesoterricola silvestris gen. nov., sp. nov., Mesoterricola sediminis sp. nov., Geothrix oryzae sp. nov., Geothrix edaphica sp. nov., Geothrix rubra sp. nov., and Geothrix limicola sp. nov., six novel members of Acidobacteriota isolated from soils.</title>
        <authorList>
            <person name="Itoh H."/>
            <person name="Sugisawa Y."/>
            <person name="Mise K."/>
            <person name="Xu Z."/>
            <person name="Kuniyasu M."/>
            <person name="Ushijima N."/>
            <person name="Kawano K."/>
            <person name="Kobayashi E."/>
            <person name="Shiratori Y."/>
            <person name="Masuda Y."/>
            <person name="Senoo K."/>
        </authorList>
    </citation>
    <scope>NUCLEOTIDE SEQUENCE</scope>
    <source>
        <strain evidence="3">W786</strain>
    </source>
</reference>
<organism evidence="3 4">
    <name type="scientific">Mesoterricola sediminis</name>
    <dbReference type="NCBI Taxonomy" id="2927980"/>
    <lineage>
        <taxon>Bacteria</taxon>
        <taxon>Pseudomonadati</taxon>
        <taxon>Acidobacteriota</taxon>
        <taxon>Holophagae</taxon>
        <taxon>Holophagales</taxon>
        <taxon>Holophagaceae</taxon>
        <taxon>Mesoterricola</taxon>
    </lineage>
</organism>
<accession>A0AA48HD07</accession>
<feature type="compositionally biased region" description="Basic and acidic residues" evidence="1">
    <location>
        <begin position="1"/>
        <end position="11"/>
    </location>
</feature>
<evidence type="ECO:0000313" key="3">
    <source>
        <dbReference type="EMBL" id="BDU76008.1"/>
    </source>
</evidence>
<gene>
    <name evidence="3" type="ORF">METESE_09660</name>
</gene>
<dbReference type="RefSeq" id="WP_316411193.1">
    <property type="nucleotide sequence ID" value="NZ_AP027081.1"/>
</dbReference>